<name>A0A4Q1C9K8_9BACT</name>
<evidence type="ECO:0000256" key="3">
    <source>
        <dbReference type="ARBA" id="ARBA00022748"/>
    </source>
</evidence>
<keyword evidence="2 6" id="KW-0812">Transmembrane</keyword>
<accession>A0A4Q1C9K8</accession>
<feature type="transmembrane region" description="Helical" evidence="6">
    <location>
        <begin position="338"/>
        <end position="357"/>
    </location>
</feature>
<feature type="domain" description="Cytochrome c assembly protein" evidence="7">
    <location>
        <begin position="395"/>
        <end position="597"/>
    </location>
</feature>
<evidence type="ECO:0000256" key="4">
    <source>
        <dbReference type="ARBA" id="ARBA00022989"/>
    </source>
</evidence>
<feature type="transmembrane region" description="Helical" evidence="6">
    <location>
        <begin position="394"/>
        <end position="415"/>
    </location>
</feature>
<feature type="transmembrane region" description="Helical" evidence="6">
    <location>
        <begin position="422"/>
        <end position="442"/>
    </location>
</feature>
<comment type="subcellular location">
    <subcellularLocation>
        <location evidence="1">Membrane</location>
        <topology evidence="1">Multi-pass membrane protein</topology>
    </subcellularLocation>
</comment>
<gene>
    <name evidence="8" type="ORF">ESB00_06420</name>
</gene>
<feature type="transmembrane region" description="Helical" evidence="6">
    <location>
        <begin position="571"/>
        <end position="593"/>
    </location>
</feature>
<evidence type="ECO:0000256" key="1">
    <source>
        <dbReference type="ARBA" id="ARBA00004141"/>
    </source>
</evidence>
<dbReference type="RefSeq" id="WP_129046886.1">
    <property type="nucleotide sequence ID" value="NZ_SDHX01000001.1"/>
</dbReference>
<evidence type="ECO:0000256" key="6">
    <source>
        <dbReference type="SAM" id="Phobius"/>
    </source>
</evidence>
<dbReference type="GO" id="GO:0005886">
    <property type="term" value="C:plasma membrane"/>
    <property type="evidence" value="ECO:0007669"/>
    <property type="project" value="TreeGrafter"/>
</dbReference>
<evidence type="ECO:0000256" key="2">
    <source>
        <dbReference type="ARBA" id="ARBA00022692"/>
    </source>
</evidence>
<organism evidence="8 9">
    <name type="scientific">Oleiharenicola lentus</name>
    <dbReference type="NCBI Taxonomy" id="2508720"/>
    <lineage>
        <taxon>Bacteria</taxon>
        <taxon>Pseudomonadati</taxon>
        <taxon>Verrucomicrobiota</taxon>
        <taxon>Opitutia</taxon>
        <taxon>Opitutales</taxon>
        <taxon>Opitutaceae</taxon>
        <taxon>Oleiharenicola</taxon>
    </lineage>
</organism>
<sequence>MKRFLPLVILLLGAAYLLSTLRPEKNTTQFDLAGFGEVPVLVNGRIKPLDTVARTSLLTLQGRQRVSSPETGTLVDSPAEWLATVFFNPTKADDLPTIKIESPEVLTLLGLEEKDTRIDYDSTVKKTFAVLGFLPSSKSRFSYNQLKAKLPELDRQGRLAEPVEAQLRTPFQKQVITVRNRVILYLQLRLAVQMPESTSFLTELELFERALPAGVAAVLARQKNEAHDENALKVMKEMADRFAYMEQLGHLRLVPPAAGDSDPTHWELTGTKLLESFGTGKIDPTVMNYARLGEAWRKGDTATFNRIVGTLHDEITPRYPEAMRKSDIESRFNAAGPFYSSMTLYVWAFLLAIISWLKWPQELGRGAMWLLSLAFVATSAGIFARMWLEGRPPVTNLYSSALFVGWGAVFLCLILEWVFKNAIGSVAGGLIGFATLLIAHHLSFSGDTMEMMRAVLDSNFWLATHVIIITIGYSATFLAGFLAAIYILRGLFTKTLDKATADALTRMVYGIVCFATLFSLVGTVLGGIWADQSWGRFWGWDPKENGALLIVIWNAVILHARWGGLVKQRGLMGLAIFGNIVTSWSWFGTNMLGVGLHSYGFMDAAFYWLIAFVASQVLIIALAVIPQEKWRSFRNAVA</sequence>
<evidence type="ECO:0000256" key="5">
    <source>
        <dbReference type="ARBA" id="ARBA00023136"/>
    </source>
</evidence>
<dbReference type="PANTHER" id="PTHR30071">
    <property type="entry name" value="HEME EXPORTER PROTEIN C"/>
    <property type="match status" value="1"/>
</dbReference>
<keyword evidence="4 6" id="KW-1133">Transmembrane helix</keyword>
<feature type="transmembrane region" description="Helical" evidence="6">
    <location>
        <begin position="605"/>
        <end position="625"/>
    </location>
</feature>
<evidence type="ECO:0000259" key="7">
    <source>
        <dbReference type="Pfam" id="PF01578"/>
    </source>
</evidence>
<keyword evidence="3" id="KW-0201">Cytochrome c-type biogenesis</keyword>
<keyword evidence="9" id="KW-1185">Reference proteome</keyword>
<dbReference type="AlphaFoldDB" id="A0A4Q1C9K8"/>
<reference evidence="8 9" key="1">
    <citation type="submission" date="2019-01" db="EMBL/GenBank/DDBJ databases">
        <title>Lacunisphaera sp. strain TWA-58.</title>
        <authorList>
            <person name="Chen W.-M."/>
        </authorList>
    </citation>
    <scope>NUCLEOTIDE SEQUENCE [LARGE SCALE GENOMIC DNA]</scope>
    <source>
        <strain evidence="8 9">TWA-58</strain>
    </source>
</reference>
<feature type="transmembrane region" description="Helical" evidence="6">
    <location>
        <begin position="508"/>
        <end position="530"/>
    </location>
</feature>
<dbReference type="InterPro" id="IPR002541">
    <property type="entry name" value="Cyt_c_assembly"/>
</dbReference>
<protein>
    <submittedName>
        <fullName evidence="8">Cytochrome C biogenesis protein</fullName>
    </submittedName>
</protein>
<feature type="transmembrane region" description="Helical" evidence="6">
    <location>
        <begin position="546"/>
        <end position="564"/>
    </location>
</feature>
<dbReference type="GO" id="GO:0020037">
    <property type="term" value="F:heme binding"/>
    <property type="evidence" value="ECO:0007669"/>
    <property type="project" value="InterPro"/>
</dbReference>
<comment type="caution">
    <text evidence="8">The sequence shown here is derived from an EMBL/GenBank/DDBJ whole genome shotgun (WGS) entry which is preliminary data.</text>
</comment>
<dbReference type="Pfam" id="PF01578">
    <property type="entry name" value="Cytochrom_C_asm"/>
    <property type="match status" value="1"/>
</dbReference>
<keyword evidence="5 6" id="KW-0472">Membrane</keyword>
<dbReference type="EMBL" id="SDHX01000001">
    <property type="protein sequence ID" value="RXK55521.1"/>
    <property type="molecule type" value="Genomic_DNA"/>
</dbReference>
<proteinExistence type="predicted"/>
<evidence type="ECO:0000313" key="9">
    <source>
        <dbReference type="Proteomes" id="UP000290218"/>
    </source>
</evidence>
<dbReference type="Proteomes" id="UP000290218">
    <property type="component" value="Unassembled WGS sequence"/>
</dbReference>
<feature type="transmembrane region" description="Helical" evidence="6">
    <location>
        <begin position="369"/>
        <end position="388"/>
    </location>
</feature>
<feature type="transmembrane region" description="Helical" evidence="6">
    <location>
        <begin position="462"/>
        <end position="488"/>
    </location>
</feature>
<evidence type="ECO:0000313" key="8">
    <source>
        <dbReference type="EMBL" id="RXK55521.1"/>
    </source>
</evidence>
<dbReference type="PANTHER" id="PTHR30071:SF1">
    <property type="entry name" value="CYTOCHROME B_B6 PROTEIN-RELATED"/>
    <property type="match status" value="1"/>
</dbReference>
<dbReference type="InterPro" id="IPR045062">
    <property type="entry name" value="Cyt_c_biogenesis_CcsA/CcmC"/>
</dbReference>
<dbReference type="GO" id="GO:0017004">
    <property type="term" value="P:cytochrome complex assembly"/>
    <property type="evidence" value="ECO:0007669"/>
    <property type="project" value="UniProtKB-KW"/>
</dbReference>
<dbReference type="OrthoDB" id="9814290at2"/>